<comment type="caution">
    <text evidence="2">The sequence shown here is derived from an EMBL/GenBank/DDBJ whole genome shotgun (WGS) entry which is preliminary data.</text>
</comment>
<accession>A0ABQ6M6D6</accession>
<dbReference type="Proteomes" id="UP001165060">
    <property type="component" value="Unassembled WGS sequence"/>
</dbReference>
<protein>
    <submittedName>
        <fullName evidence="2">Uncharacterized protein</fullName>
    </submittedName>
</protein>
<organism evidence="2 3">
    <name type="scientific">Tetraparma gracilis</name>
    <dbReference type="NCBI Taxonomy" id="2962635"/>
    <lineage>
        <taxon>Eukaryota</taxon>
        <taxon>Sar</taxon>
        <taxon>Stramenopiles</taxon>
        <taxon>Ochrophyta</taxon>
        <taxon>Bolidophyceae</taxon>
        <taxon>Parmales</taxon>
        <taxon>Triparmaceae</taxon>
        <taxon>Tetraparma</taxon>
    </lineage>
</organism>
<evidence type="ECO:0000313" key="2">
    <source>
        <dbReference type="EMBL" id="GMI20463.1"/>
    </source>
</evidence>
<keyword evidence="1" id="KW-0812">Transmembrane</keyword>
<keyword evidence="3" id="KW-1185">Reference proteome</keyword>
<evidence type="ECO:0000313" key="3">
    <source>
        <dbReference type="Proteomes" id="UP001165060"/>
    </source>
</evidence>
<keyword evidence="1" id="KW-1133">Transmembrane helix</keyword>
<sequence length="86" mass="9490">MGGGGWYHVPKVWSPAGGWWVQAPNWKANTAIAGACIVAAMACTFTVSIGKERRPIAPAWRIPSQSWCVHAEEDDPRLLDPKFRDN</sequence>
<dbReference type="PANTHER" id="PTHR34286:SF1">
    <property type="entry name" value="TRANSMEMBRANE PROTEIN"/>
    <property type="match status" value="1"/>
</dbReference>
<proteinExistence type="predicted"/>
<name>A0ABQ6M6D6_9STRA</name>
<dbReference type="PANTHER" id="PTHR34286">
    <property type="entry name" value="TRANSMEMBRANE PROTEIN"/>
    <property type="match status" value="1"/>
</dbReference>
<gene>
    <name evidence="2" type="ORF">TeGR_g5195</name>
</gene>
<dbReference type="EMBL" id="BRYB01000008">
    <property type="protein sequence ID" value="GMI20463.1"/>
    <property type="molecule type" value="Genomic_DNA"/>
</dbReference>
<keyword evidence="1" id="KW-0472">Membrane</keyword>
<feature type="transmembrane region" description="Helical" evidence="1">
    <location>
        <begin position="31"/>
        <end position="50"/>
    </location>
</feature>
<evidence type="ECO:0000256" key="1">
    <source>
        <dbReference type="SAM" id="Phobius"/>
    </source>
</evidence>
<reference evidence="2 3" key="1">
    <citation type="journal article" date="2023" name="Commun. Biol.">
        <title>Genome analysis of Parmales, the sister group of diatoms, reveals the evolutionary specialization of diatoms from phago-mixotrophs to photoautotrophs.</title>
        <authorList>
            <person name="Ban H."/>
            <person name="Sato S."/>
            <person name="Yoshikawa S."/>
            <person name="Yamada K."/>
            <person name="Nakamura Y."/>
            <person name="Ichinomiya M."/>
            <person name="Sato N."/>
            <person name="Blanc-Mathieu R."/>
            <person name="Endo H."/>
            <person name="Kuwata A."/>
            <person name="Ogata H."/>
        </authorList>
    </citation>
    <scope>NUCLEOTIDE SEQUENCE [LARGE SCALE GENOMIC DNA]</scope>
</reference>